<dbReference type="Gene3D" id="3.90.245.10">
    <property type="entry name" value="Ribonucleoside hydrolase-like"/>
    <property type="match status" value="1"/>
</dbReference>
<evidence type="ECO:0000256" key="1">
    <source>
        <dbReference type="SAM" id="MobiDB-lite"/>
    </source>
</evidence>
<dbReference type="InterPro" id="IPR011483">
    <property type="entry name" value="Sde182_NH-like"/>
</dbReference>
<feature type="signal peptide" evidence="2">
    <location>
        <begin position="1"/>
        <end position="22"/>
    </location>
</feature>
<keyword evidence="3" id="KW-0614">Plasmid</keyword>
<sequence length="534" mass="60387">MRRSKSLLAIPLVLALSSSILSGCTSSQEAGTKSTTTVKKTSTNSEKPRTVITTDGEVDDMNSFKRLLLYSNEMDIAGIVLSSSTYHYAGDEKAGVKPYRWTGTQWVQDDLNAYEKVYPNLSVQAKGFPTADYLKSIYKVGNIKNVGDMSEDTDGSNLLKKLFLDDDKRTLYVQTWGGTNTTARALKSIEDQYGKTKQWPEIQKKINDKVVIYIILNQDSTYSNYIAKKWPNIKILNDQSNFWRFAYAWKFNPAQVNGTFSGDWMNSNIKLGHGPLFDRYALMGDGNHIDGELEDEQRGSDAYLQKNPQYKKNEFISEGDSPSFLYLVNNGLRSYDNPEYGGWGGRFTKTNNTLWQNNALDYDPYTKQYEAEYFLMRWFDDAQNDFASRVAWCTASTYKDANHAPNLTIKEGNNIEAAAGDKVTLHAIGKDPDGDKLTYSWTHYAEADSYSESKVKKNKVEQNKNQGLIFSIYRKLAKNETVDNLKLSGSSTSTMSFTVPKDAKKGDTIEIIAQVQDNGKFTLKHYQRVIITVK</sequence>
<gene>
    <name evidence="3" type="ORF">CROST_047530</name>
</gene>
<organism evidence="3 4">
    <name type="scientific">Clostridium felsineum</name>
    <dbReference type="NCBI Taxonomy" id="36839"/>
    <lineage>
        <taxon>Bacteria</taxon>
        <taxon>Bacillati</taxon>
        <taxon>Bacillota</taxon>
        <taxon>Clostridia</taxon>
        <taxon>Eubacteriales</taxon>
        <taxon>Clostridiaceae</taxon>
        <taxon>Clostridium</taxon>
    </lineage>
</organism>
<geneLocation type="plasmid" evidence="3 4">
    <name>p330</name>
</geneLocation>
<dbReference type="STRING" id="84029.CROST_06280"/>
<dbReference type="Gene3D" id="2.60.40.10">
    <property type="entry name" value="Immunoglobulins"/>
    <property type="match status" value="1"/>
</dbReference>
<feature type="chain" id="PRO_5044239410" evidence="2">
    <location>
        <begin position="23"/>
        <end position="534"/>
    </location>
</feature>
<name>A0A1S8LJU4_9CLOT</name>
<feature type="compositionally biased region" description="Low complexity" evidence="1">
    <location>
        <begin position="25"/>
        <end position="45"/>
    </location>
</feature>
<protein>
    <submittedName>
        <fullName evidence="3">Uncharacterized protein</fullName>
    </submittedName>
</protein>
<reference evidence="3 4" key="1">
    <citation type="submission" date="2022-04" db="EMBL/GenBank/DDBJ databases">
        <title>Genome sequence of C. roseum typestrain.</title>
        <authorList>
            <person name="Poehlein A."/>
            <person name="Schoch T."/>
            <person name="Duerre P."/>
            <person name="Daniel R."/>
        </authorList>
    </citation>
    <scope>NUCLEOTIDE SEQUENCE [LARGE SCALE GENOMIC DNA]</scope>
    <source>
        <strain evidence="3 4">DSM 7320</strain>
        <plasmid evidence="3 4">p330</plasmid>
    </source>
</reference>
<dbReference type="InterPro" id="IPR013783">
    <property type="entry name" value="Ig-like_fold"/>
</dbReference>
<dbReference type="InterPro" id="IPR048527">
    <property type="entry name" value="Sde182_C"/>
</dbReference>
<evidence type="ECO:0000313" key="3">
    <source>
        <dbReference type="EMBL" id="URZ13975.1"/>
    </source>
</evidence>
<proteinExistence type="predicted"/>
<keyword evidence="4" id="KW-1185">Reference proteome</keyword>
<dbReference type="AlphaFoldDB" id="A0A1S8LJU4"/>
<evidence type="ECO:0000313" key="4">
    <source>
        <dbReference type="Proteomes" id="UP000190951"/>
    </source>
</evidence>
<dbReference type="KEGG" id="crw:CROST_047530"/>
<dbReference type="InterPro" id="IPR036452">
    <property type="entry name" value="Ribo_hydro-like"/>
</dbReference>
<dbReference type="GO" id="GO:0016799">
    <property type="term" value="F:hydrolase activity, hydrolyzing N-glycosyl compounds"/>
    <property type="evidence" value="ECO:0007669"/>
    <property type="project" value="InterPro"/>
</dbReference>
<accession>A0A1S8LJU4</accession>
<dbReference type="Proteomes" id="UP000190951">
    <property type="component" value="Plasmid p330"/>
</dbReference>
<dbReference type="Pfam" id="PF07632">
    <property type="entry name" value="Sde182_NH-like"/>
    <property type="match status" value="1"/>
</dbReference>
<feature type="region of interest" description="Disordered" evidence="1">
    <location>
        <begin position="25"/>
        <end position="47"/>
    </location>
</feature>
<dbReference type="EMBL" id="CP096984">
    <property type="protein sequence ID" value="URZ13975.1"/>
    <property type="molecule type" value="Genomic_DNA"/>
</dbReference>
<keyword evidence="2" id="KW-0732">Signal</keyword>
<dbReference type="PROSITE" id="PS51257">
    <property type="entry name" value="PROKAR_LIPOPROTEIN"/>
    <property type="match status" value="1"/>
</dbReference>
<dbReference type="RefSeq" id="WP_077834400.1">
    <property type="nucleotide sequence ID" value="NZ_CP096984.1"/>
</dbReference>
<dbReference type="Pfam" id="PF21027">
    <property type="entry name" value="Sde0182_C"/>
    <property type="match status" value="1"/>
</dbReference>
<evidence type="ECO:0000256" key="2">
    <source>
        <dbReference type="SAM" id="SignalP"/>
    </source>
</evidence>